<evidence type="ECO:0000256" key="2">
    <source>
        <dbReference type="ARBA" id="ARBA00022898"/>
    </source>
</evidence>
<reference evidence="5" key="1">
    <citation type="submission" date="2021-09" db="EMBL/GenBank/DDBJ databases">
        <authorList>
            <consortium name="AG Swart"/>
            <person name="Singh M."/>
            <person name="Singh A."/>
            <person name="Seah K."/>
            <person name="Emmerich C."/>
        </authorList>
    </citation>
    <scope>NUCLEOTIDE SEQUENCE</scope>
    <source>
        <strain evidence="5">ATCC30299</strain>
    </source>
</reference>
<comment type="similarity">
    <text evidence="4">Belongs to the trans-sulfuration enzymes family.</text>
</comment>
<dbReference type="InterPro" id="IPR000277">
    <property type="entry name" value="Cys/Met-Metab_PyrdxlP-dep_enz"/>
</dbReference>
<dbReference type="PANTHER" id="PTHR11808:SF35">
    <property type="entry name" value="CYSTATHIONINE GAMMA-SYNTHASE (AFU_ORTHOLOGUE AFUA_7G01590)"/>
    <property type="match status" value="1"/>
</dbReference>
<dbReference type="FunFam" id="3.40.640.10:FF:000046">
    <property type="entry name" value="Cystathionine gamma-lyase"/>
    <property type="match status" value="1"/>
</dbReference>
<proteinExistence type="inferred from homology"/>
<accession>A0AAU9J4S0</accession>
<dbReference type="GO" id="GO:0019346">
    <property type="term" value="P:transsulfuration"/>
    <property type="evidence" value="ECO:0007669"/>
    <property type="project" value="InterPro"/>
</dbReference>
<dbReference type="InterPro" id="IPR015421">
    <property type="entry name" value="PyrdxlP-dep_Trfase_major"/>
</dbReference>
<dbReference type="Pfam" id="PF01053">
    <property type="entry name" value="Cys_Met_Meta_PP"/>
    <property type="match status" value="1"/>
</dbReference>
<dbReference type="GO" id="GO:0005737">
    <property type="term" value="C:cytoplasm"/>
    <property type="evidence" value="ECO:0007669"/>
    <property type="project" value="TreeGrafter"/>
</dbReference>
<evidence type="ECO:0000313" key="5">
    <source>
        <dbReference type="EMBL" id="CAG9323229.1"/>
    </source>
</evidence>
<evidence type="ECO:0000256" key="4">
    <source>
        <dbReference type="RuleBase" id="RU362118"/>
    </source>
</evidence>
<dbReference type="PIRSF" id="PIRSF001434">
    <property type="entry name" value="CGS"/>
    <property type="match status" value="1"/>
</dbReference>
<feature type="modified residue" description="N6-(pyridoxal phosphate)lysine" evidence="3">
    <location>
        <position position="211"/>
    </location>
</feature>
<dbReference type="GO" id="GO:0016846">
    <property type="term" value="F:carbon-sulfur lyase activity"/>
    <property type="evidence" value="ECO:0007669"/>
    <property type="project" value="TreeGrafter"/>
</dbReference>
<dbReference type="AlphaFoldDB" id="A0AAU9J4S0"/>
<dbReference type="InterPro" id="IPR015422">
    <property type="entry name" value="PyrdxlP-dep_Trfase_small"/>
</dbReference>
<dbReference type="SUPFAM" id="SSF53383">
    <property type="entry name" value="PLP-dependent transferases"/>
    <property type="match status" value="1"/>
</dbReference>
<dbReference type="InterPro" id="IPR015424">
    <property type="entry name" value="PyrdxlP-dep_Trfase"/>
</dbReference>
<evidence type="ECO:0000313" key="6">
    <source>
        <dbReference type="Proteomes" id="UP001162131"/>
    </source>
</evidence>
<gene>
    <name evidence="5" type="ORF">BSTOLATCC_MIC33130</name>
</gene>
<comment type="caution">
    <text evidence="5">The sequence shown here is derived from an EMBL/GenBank/DDBJ whole genome shotgun (WGS) entry which is preliminary data.</text>
</comment>
<dbReference type="CDD" id="cd00614">
    <property type="entry name" value="CGS_like"/>
    <property type="match status" value="1"/>
</dbReference>
<protein>
    <recommendedName>
        <fullName evidence="7">Cystathionine gamma-lyase</fullName>
    </recommendedName>
</protein>
<dbReference type="Proteomes" id="UP001162131">
    <property type="component" value="Unassembled WGS sequence"/>
</dbReference>
<sequence>MDHNSLDHDREAHENQNLNIETLCIHAGQPPYPSTGALAMPISLSTGFEYSHTDSFSDLERPLCSTVQSLEELIAACESTKYAIAFPSGLAAICSVFNLACPGMHIIVGIDVYIGARYPFSKLTNTMDNVSSDYIDFSNIENVRNAIKPNTKVIWLETFSNPLLNVPDIKLISEIAHQHNIILVVDNTLGTPYVIKPINHGADIVVHSATKFINGHCDVLQGIVCTSDLEIYRKTREYQSLMADSPNPFDCYLAIRGMKTLHLRMKKSAKNAMKCALFLKSHPKVDFVRYPGLPDHPNYEYVKREMRNAGAVITWRIKGGEEEMKNFYYSLKIIDVAYASLGGVKSIINDPWLSKAYQETCQLPNNILRFSVGCEHYEDLIHDLSQALDKV</sequence>
<dbReference type="EMBL" id="CAJZBQ010000033">
    <property type="protein sequence ID" value="CAG9323229.1"/>
    <property type="molecule type" value="Genomic_DNA"/>
</dbReference>
<dbReference type="Gene3D" id="3.40.640.10">
    <property type="entry name" value="Type I PLP-dependent aspartate aminotransferase-like (Major domain)"/>
    <property type="match status" value="1"/>
</dbReference>
<dbReference type="GO" id="GO:0030170">
    <property type="term" value="F:pyridoxal phosphate binding"/>
    <property type="evidence" value="ECO:0007669"/>
    <property type="project" value="InterPro"/>
</dbReference>
<name>A0AAU9J4S0_9CILI</name>
<dbReference type="Gene3D" id="3.90.1150.10">
    <property type="entry name" value="Aspartate Aminotransferase, domain 1"/>
    <property type="match status" value="1"/>
</dbReference>
<keyword evidence="6" id="KW-1185">Reference proteome</keyword>
<keyword evidence="2 3" id="KW-0663">Pyridoxal phosphate</keyword>
<evidence type="ECO:0008006" key="7">
    <source>
        <dbReference type="Google" id="ProtNLM"/>
    </source>
</evidence>
<evidence type="ECO:0000256" key="1">
    <source>
        <dbReference type="ARBA" id="ARBA00001933"/>
    </source>
</evidence>
<dbReference type="PANTHER" id="PTHR11808">
    <property type="entry name" value="TRANS-SULFURATION ENZYME FAMILY MEMBER"/>
    <property type="match status" value="1"/>
</dbReference>
<evidence type="ECO:0000256" key="3">
    <source>
        <dbReference type="PIRSR" id="PIRSR001434-2"/>
    </source>
</evidence>
<comment type="cofactor">
    <cofactor evidence="1 4">
        <name>pyridoxal 5'-phosphate</name>
        <dbReference type="ChEBI" id="CHEBI:597326"/>
    </cofactor>
</comment>
<organism evidence="5 6">
    <name type="scientific">Blepharisma stoltei</name>
    <dbReference type="NCBI Taxonomy" id="1481888"/>
    <lineage>
        <taxon>Eukaryota</taxon>
        <taxon>Sar</taxon>
        <taxon>Alveolata</taxon>
        <taxon>Ciliophora</taxon>
        <taxon>Postciliodesmatophora</taxon>
        <taxon>Heterotrichea</taxon>
        <taxon>Heterotrichida</taxon>
        <taxon>Blepharismidae</taxon>
        <taxon>Blepharisma</taxon>
    </lineage>
</organism>